<keyword evidence="4" id="KW-1185">Reference proteome</keyword>
<dbReference type="STRING" id="3641.A0A061EKS1"/>
<organism evidence="3 4">
    <name type="scientific">Theobroma cacao</name>
    <name type="common">Cacao</name>
    <name type="synonym">Cocoa</name>
    <dbReference type="NCBI Taxonomy" id="3641"/>
    <lineage>
        <taxon>Eukaryota</taxon>
        <taxon>Viridiplantae</taxon>
        <taxon>Streptophyta</taxon>
        <taxon>Embryophyta</taxon>
        <taxon>Tracheophyta</taxon>
        <taxon>Spermatophyta</taxon>
        <taxon>Magnoliopsida</taxon>
        <taxon>eudicotyledons</taxon>
        <taxon>Gunneridae</taxon>
        <taxon>Pentapetalae</taxon>
        <taxon>rosids</taxon>
        <taxon>malvids</taxon>
        <taxon>Malvales</taxon>
        <taxon>Malvaceae</taxon>
        <taxon>Byttnerioideae</taxon>
        <taxon>Theobroma</taxon>
    </lineage>
</organism>
<dbReference type="EMBL" id="CM001882">
    <property type="protein sequence ID" value="EOY05238.1"/>
    <property type="molecule type" value="Genomic_DNA"/>
</dbReference>
<dbReference type="InterPro" id="IPR040265">
    <property type="entry name" value="CHUP1/IPGA1-like"/>
</dbReference>
<sequence>MIKAAKESFNVMNGEELEEGYSAKSREKCDRSSEIGILDPPAGLAVGPPALPLKGAVVQSAPQIMAPKGSVPPPMPQKKQVAPPPPPPPLGAGKLFNQKRATGKLKRSSQMGNLFRDLKTKMEGSSLQVKPSSRTKKQLGGSAGGKEGLAASLAELTKRSPYFQQIEEDAQKHAKTILALKIAINSLQTKDMIKLIKFRENVEAFLENLTDESQVLAKFQDFPTKKLETIRTAAALYSKSNLIVSNLKKWEVKPPTGQLLHKFDCYFSKVKEELDAFERIKDEESRKFKSHGIDFDFNIFTMIKELMVDVSSSCMELALKEWRETKGSMVNKNNGCQTDIQTKGNIQLLWKAFQLAFRVYSFAGGHDDRADKLAKELANEILCDSSNQ</sequence>
<dbReference type="OMA" id="EWGETKG"/>
<dbReference type="Gramene" id="EOY05238">
    <property type="protein sequence ID" value="EOY05238"/>
    <property type="gene ID" value="TCM_020287"/>
</dbReference>
<evidence type="ECO:0000256" key="2">
    <source>
        <dbReference type="SAM" id="MobiDB-lite"/>
    </source>
</evidence>
<dbReference type="Proteomes" id="UP000026915">
    <property type="component" value="Chromosome 4"/>
</dbReference>
<dbReference type="InParanoid" id="A0A061EKS1"/>
<feature type="compositionally biased region" description="Pro residues" evidence="2">
    <location>
        <begin position="70"/>
        <end position="90"/>
    </location>
</feature>
<evidence type="ECO:0008006" key="5">
    <source>
        <dbReference type="Google" id="ProtNLM"/>
    </source>
</evidence>
<evidence type="ECO:0000313" key="4">
    <source>
        <dbReference type="Proteomes" id="UP000026915"/>
    </source>
</evidence>
<feature type="region of interest" description="Disordered" evidence="2">
    <location>
        <begin position="121"/>
        <end position="146"/>
    </location>
</feature>
<dbReference type="eggNOG" id="ENOG502QTV0">
    <property type="taxonomic scope" value="Eukaryota"/>
</dbReference>
<protein>
    <recommendedName>
        <fullName evidence="5">Hydroxyproline-rich glycoprotein family protein</fullName>
    </recommendedName>
</protein>
<feature type="compositionally biased region" description="Polar residues" evidence="2">
    <location>
        <begin position="123"/>
        <end position="132"/>
    </location>
</feature>
<accession>A0A061EKS1</accession>
<reference evidence="3 4" key="1">
    <citation type="journal article" date="2013" name="Genome Biol.">
        <title>The genome sequence of the most widely cultivated cacao type and its use to identify candidate genes regulating pod color.</title>
        <authorList>
            <person name="Motamayor J.C."/>
            <person name="Mockaitis K."/>
            <person name="Schmutz J."/>
            <person name="Haiminen N."/>
            <person name="Iii D.L."/>
            <person name="Cornejo O."/>
            <person name="Findley S.D."/>
            <person name="Zheng P."/>
            <person name="Utro F."/>
            <person name="Royaert S."/>
            <person name="Saski C."/>
            <person name="Jenkins J."/>
            <person name="Podicheti R."/>
            <person name="Zhao M."/>
            <person name="Scheffler B.E."/>
            <person name="Stack J.C."/>
            <person name="Feltus F.A."/>
            <person name="Mustiga G.M."/>
            <person name="Amores F."/>
            <person name="Phillips W."/>
            <person name="Marelli J.P."/>
            <person name="May G.D."/>
            <person name="Shapiro H."/>
            <person name="Ma J."/>
            <person name="Bustamante C.D."/>
            <person name="Schnell R.J."/>
            <person name="Main D."/>
            <person name="Gilbert D."/>
            <person name="Parida L."/>
            <person name="Kuhn D.N."/>
        </authorList>
    </citation>
    <scope>NUCLEOTIDE SEQUENCE [LARGE SCALE GENOMIC DNA]</scope>
    <source>
        <strain evidence="4">cv. Matina 1-6</strain>
    </source>
</reference>
<dbReference type="HOGENOM" id="CLU_060031_0_0_1"/>
<dbReference type="AlphaFoldDB" id="A0A061EKS1"/>
<name>A0A061EKS1_THECC</name>
<evidence type="ECO:0000256" key="1">
    <source>
        <dbReference type="ARBA" id="ARBA00023054"/>
    </source>
</evidence>
<gene>
    <name evidence="3" type="ORF">TCM_020287</name>
</gene>
<keyword evidence="1" id="KW-0175">Coiled coil</keyword>
<dbReference type="PANTHER" id="PTHR31342">
    <property type="entry name" value="PROTEIN CHUP1, CHLOROPLASTIC"/>
    <property type="match status" value="1"/>
</dbReference>
<feature type="region of interest" description="Disordered" evidence="2">
    <location>
        <begin position="65"/>
        <end position="95"/>
    </location>
</feature>
<dbReference type="PANTHER" id="PTHR31342:SF62">
    <property type="entry name" value="HYDROXYPROLINE-RICH GLYCOPROTEIN FAMILY PROTEIN"/>
    <property type="match status" value="1"/>
</dbReference>
<evidence type="ECO:0000313" key="3">
    <source>
        <dbReference type="EMBL" id="EOY05238.1"/>
    </source>
</evidence>
<proteinExistence type="predicted"/>